<keyword evidence="2" id="KW-1185">Reference proteome</keyword>
<dbReference type="EMBL" id="CAAALY010072761">
    <property type="protein sequence ID" value="VEL25277.1"/>
    <property type="molecule type" value="Genomic_DNA"/>
</dbReference>
<protein>
    <submittedName>
        <fullName evidence="1">Uncharacterized protein</fullName>
    </submittedName>
</protein>
<proteinExistence type="predicted"/>
<comment type="caution">
    <text evidence="1">The sequence shown here is derived from an EMBL/GenBank/DDBJ whole genome shotgun (WGS) entry which is preliminary data.</text>
</comment>
<dbReference type="Proteomes" id="UP000784294">
    <property type="component" value="Unassembled WGS sequence"/>
</dbReference>
<dbReference type="AlphaFoldDB" id="A0A3S5AJE0"/>
<sequence length="200" mass="23095">MYHVVNMCMTQMTLSIFDAVCPLNNQTRHDFAHPYMFSLYTHTHAHTHKHAHTYAWILAHTKTYNSAAIPAKLERTRPGQTGPTYAFRERYSFKPSRLLRPSWNSSASLSFNRAAEQLISPRWIQQRLLHGSQAVRVAGRTGWLSSGQESDFRFLFPPPQREGHVRRGRKADLQNGESCFDFCLHLLLILLLAFLCPHTF</sequence>
<accession>A0A3S5AJE0</accession>
<evidence type="ECO:0000313" key="1">
    <source>
        <dbReference type="EMBL" id="VEL25277.1"/>
    </source>
</evidence>
<reference evidence="1" key="1">
    <citation type="submission" date="2018-11" db="EMBL/GenBank/DDBJ databases">
        <authorList>
            <consortium name="Pathogen Informatics"/>
        </authorList>
    </citation>
    <scope>NUCLEOTIDE SEQUENCE</scope>
</reference>
<name>A0A3S5AJE0_9PLAT</name>
<evidence type="ECO:0000313" key="2">
    <source>
        <dbReference type="Proteomes" id="UP000784294"/>
    </source>
</evidence>
<organism evidence="1 2">
    <name type="scientific">Protopolystoma xenopodis</name>
    <dbReference type="NCBI Taxonomy" id="117903"/>
    <lineage>
        <taxon>Eukaryota</taxon>
        <taxon>Metazoa</taxon>
        <taxon>Spiralia</taxon>
        <taxon>Lophotrochozoa</taxon>
        <taxon>Platyhelminthes</taxon>
        <taxon>Monogenea</taxon>
        <taxon>Polyopisthocotylea</taxon>
        <taxon>Polystomatidea</taxon>
        <taxon>Polystomatidae</taxon>
        <taxon>Protopolystoma</taxon>
    </lineage>
</organism>
<gene>
    <name evidence="1" type="ORF">PXEA_LOCUS18717</name>
</gene>